<protein>
    <submittedName>
        <fullName evidence="2">DUF1844 domain-containing protein</fullName>
    </submittedName>
</protein>
<reference evidence="2 3" key="1">
    <citation type="submission" date="2017-09" db="EMBL/GenBank/DDBJ databases">
        <title>Depth-based differentiation of microbial function through sediment-hosted aquifers and enrichment of novel symbionts in the deep terrestrial subsurface.</title>
        <authorList>
            <person name="Probst A.J."/>
            <person name="Ladd B."/>
            <person name="Jarett J.K."/>
            <person name="Geller-Mcgrath D.E."/>
            <person name="Sieber C.M."/>
            <person name="Emerson J.B."/>
            <person name="Anantharaman K."/>
            <person name="Thomas B.C."/>
            <person name="Malmstrom R."/>
            <person name="Stieglmeier M."/>
            <person name="Klingl A."/>
            <person name="Woyke T."/>
            <person name="Ryan C.M."/>
            <person name="Banfield J.F."/>
        </authorList>
    </citation>
    <scope>NUCLEOTIDE SEQUENCE [LARGE SCALE GENOMIC DNA]</scope>
    <source>
        <strain evidence="2">CG12_big_fil_rev_8_21_14_0_65_43_15</strain>
    </source>
</reference>
<evidence type="ECO:0000313" key="3">
    <source>
        <dbReference type="Proteomes" id="UP000231267"/>
    </source>
</evidence>
<evidence type="ECO:0000313" key="2">
    <source>
        <dbReference type="EMBL" id="PIW65889.1"/>
    </source>
</evidence>
<dbReference type="Proteomes" id="UP000231267">
    <property type="component" value="Unassembled WGS sequence"/>
</dbReference>
<feature type="region of interest" description="Disordered" evidence="1">
    <location>
        <begin position="1"/>
        <end position="29"/>
    </location>
</feature>
<accession>A0A2J0LF96</accession>
<dbReference type="AlphaFoldDB" id="A0A2J0LF96"/>
<comment type="caution">
    <text evidence="2">The sequence shown here is derived from an EMBL/GenBank/DDBJ whole genome shotgun (WGS) entry which is preliminary data.</text>
</comment>
<gene>
    <name evidence="2" type="ORF">COW11_06155</name>
</gene>
<dbReference type="InterPro" id="IPR014995">
    <property type="entry name" value="DUF1844"/>
</dbReference>
<proteinExistence type="predicted"/>
<sequence length="111" mass="12759">MDEIKKKIDESWKNSAEKEKSVQNEPAPKQDFKMSFPVFVSSLGMQALAALGEMENPLTKKKELDLEQAKYMIEIIEILQEKTKGNLTSEESQMIEGLLYQLRMLYVSKAK</sequence>
<evidence type="ECO:0000256" key="1">
    <source>
        <dbReference type="SAM" id="MobiDB-lite"/>
    </source>
</evidence>
<dbReference type="Pfam" id="PF08899">
    <property type="entry name" value="DUF1844"/>
    <property type="match status" value="1"/>
</dbReference>
<dbReference type="EMBL" id="PFGP01000136">
    <property type="protein sequence ID" value="PIW65889.1"/>
    <property type="molecule type" value="Genomic_DNA"/>
</dbReference>
<name>A0A2J0LF96_9BACT</name>
<organism evidence="2 3">
    <name type="scientific">Candidatus Taenaricola geysiri</name>
    <dbReference type="NCBI Taxonomy" id="1974752"/>
    <lineage>
        <taxon>Bacteria</taxon>
        <taxon>Pseudomonadati</taxon>
        <taxon>Candidatus Omnitrophota</taxon>
        <taxon>Candidatus Taenaricola</taxon>
    </lineage>
</organism>